<reference evidence="1 2" key="1">
    <citation type="submission" date="2018-06" db="EMBL/GenBank/DDBJ databases">
        <authorList>
            <consortium name="Pathogen Informatics"/>
            <person name="Doyle S."/>
        </authorList>
    </citation>
    <scope>NUCLEOTIDE SEQUENCE [LARGE SCALE GENOMIC DNA]</scope>
    <source>
        <strain evidence="1 2">NCTC10005</strain>
    </source>
</reference>
<dbReference type="Proteomes" id="UP000255106">
    <property type="component" value="Unassembled WGS sequence"/>
</dbReference>
<organism evidence="1 2">
    <name type="scientific">Enterobacter cloacae</name>
    <dbReference type="NCBI Taxonomy" id="550"/>
    <lineage>
        <taxon>Bacteria</taxon>
        <taxon>Pseudomonadati</taxon>
        <taxon>Pseudomonadota</taxon>
        <taxon>Gammaproteobacteria</taxon>
        <taxon>Enterobacterales</taxon>
        <taxon>Enterobacteriaceae</taxon>
        <taxon>Enterobacter</taxon>
        <taxon>Enterobacter cloacae complex</taxon>
    </lineage>
</organism>
<evidence type="ECO:0000313" key="1">
    <source>
        <dbReference type="EMBL" id="STQ10119.1"/>
    </source>
</evidence>
<sequence>MEIKLHANATTTPRIRRYLQQSDKSDRELAVELGYFGHHRQTLAQSRPGVG</sequence>
<gene>
    <name evidence="1" type="ORF">NCTC10005_02857</name>
</gene>
<name>A0A377LVG0_ENTCL</name>
<protein>
    <submittedName>
        <fullName evidence="1">Uncharacterized protein</fullName>
    </submittedName>
</protein>
<proteinExistence type="predicted"/>
<dbReference type="EMBL" id="UGJB01000004">
    <property type="protein sequence ID" value="STQ10119.1"/>
    <property type="molecule type" value="Genomic_DNA"/>
</dbReference>
<evidence type="ECO:0000313" key="2">
    <source>
        <dbReference type="Proteomes" id="UP000255106"/>
    </source>
</evidence>
<accession>A0A377LVG0</accession>
<dbReference type="AlphaFoldDB" id="A0A377LVG0"/>